<gene>
    <name evidence="2" type="ORF">FRACYDRAFT_263839</name>
</gene>
<dbReference type="InterPro" id="IPR012340">
    <property type="entry name" value="NA-bd_OB-fold"/>
</dbReference>
<sequence>MTLTNNGVSVLVYSNTIDSNTIDEHSQISFSPPIATFEDSQLLLTSNAVSKLMKPTCDYTINIRPTCQVLNIKKFSMETCPDRYKLILSDGSHFVHAVLACKANWIASKLDPNDTVEIVQYNSVTTSTDNIIFIQDLVIKQSNLAIVGNPSLLVPTEEIKLDAYDDLSVEQTSPTPTATYIHQEHTIIDDWIILTNWSLHGIVREDNIPDGQGSSTITTSTVTSFCFPSSLTINYESDFDSINVLNCVVTITGSCYQLGFKNVSCYWEEHFKHHKNNLAELSYSPEKFRTKIVTDHDYASHVFMGTFVDEEWHNGKHEMLVELDIDLECCSGVVRGGDCVVGLDSLAYTQSRSLYRFLYPETVSQREGPHVTGDRVALIMFGQLTEKGITEDREEYYRISFDDYFYHPTNQRIKATSDPSSDPTSDTSIDPAISYEYILRILRIIRILRILRILSYEYSEIARIFRTFHRGAPISYDKTQVNPTPK</sequence>
<name>A0A1E7EWW3_9STRA</name>
<dbReference type="EMBL" id="KV784372">
    <property type="protein sequence ID" value="OEU10295.1"/>
    <property type="molecule type" value="Genomic_DNA"/>
</dbReference>
<dbReference type="Gene3D" id="2.40.50.140">
    <property type="entry name" value="Nucleic acid-binding proteins"/>
    <property type="match status" value="1"/>
</dbReference>
<evidence type="ECO:0000313" key="2">
    <source>
        <dbReference type="EMBL" id="OEU10295.1"/>
    </source>
</evidence>
<dbReference type="KEGG" id="fcy:FRACYDRAFT_263839"/>
<dbReference type="Pfam" id="PF04057">
    <property type="entry name" value="Rep-A_N"/>
    <property type="match status" value="1"/>
</dbReference>
<organism evidence="2 3">
    <name type="scientific">Fragilariopsis cylindrus CCMP1102</name>
    <dbReference type="NCBI Taxonomy" id="635003"/>
    <lineage>
        <taxon>Eukaryota</taxon>
        <taxon>Sar</taxon>
        <taxon>Stramenopiles</taxon>
        <taxon>Ochrophyta</taxon>
        <taxon>Bacillariophyta</taxon>
        <taxon>Bacillariophyceae</taxon>
        <taxon>Bacillariophycidae</taxon>
        <taxon>Bacillariales</taxon>
        <taxon>Bacillariaceae</taxon>
        <taxon>Fragilariopsis</taxon>
    </lineage>
</organism>
<dbReference type="GO" id="GO:0006260">
    <property type="term" value="P:DNA replication"/>
    <property type="evidence" value="ECO:0007669"/>
    <property type="project" value="InterPro"/>
</dbReference>
<dbReference type="AlphaFoldDB" id="A0A1E7EWW3"/>
<dbReference type="Proteomes" id="UP000095751">
    <property type="component" value="Unassembled WGS sequence"/>
</dbReference>
<reference evidence="2 3" key="1">
    <citation type="submission" date="2016-09" db="EMBL/GenBank/DDBJ databases">
        <title>Extensive genetic diversity and differential bi-allelic expression allows diatom success in the polar Southern Ocean.</title>
        <authorList>
            <consortium name="DOE Joint Genome Institute"/>
            <person name="Mock T."/>
            <person name="Otillar R.P."/>
            <person name="Strauss J."/>
            <person name="Dupont C."/>
            <person name="Frickenhaus S."/>
            <person name="Maumus F."/>
            <person name="Mcmullan M."/>
            <person name="Sanges R."/>
            <person name="Schmutz J."/>
            <person name="Toseland A."/>
            <person name="Valas R."/>
            <person name="Veluchamy A."/>
            <person name="Ward B.J."/>
            <person name="Allen A."/>
            <person name="Barry K."/>
            <person name="Falciatore A."/>
            <person name="Ferrante M."/>
            <person name="Fortunato A.E."/>
            <person name="Gloeckner G."/>
            <person name="Gruber A."/>
            <person name="Hipkin R."/>
            <person name="Janech M."/>
            <person name="Kroth P."/>
            <person name="Leese F."/>
            <person name="Lindquist E."/>
            <person name="Lyon B.R."/>
            <person name="Martin J."/>
            <person name="Mayer C."/>
            <person name="Parker M."/>
            <person name="Quesneville H."/>
            <person name="Raymond J."/>
            <person name="Uhlig C."/>
            <person name="Valentin K.U."/>
            <person name="Worden A.Z."/>
            <person name="Armbrust E.V."/>
            <person name="Bowler C."/>
            <person name="Green B."/>
            <person name="Moulton V."/>
            <person name="Van Oosterhout C."/>
            <person name="Grigoriev I."/>
        </authorList>
    </citation>
    <scope>NUCLEOTIDE SEQUENCE [LARGE SCALE GENOMIC DNA]</scope>
    <source>
        <strain evidence="2 3">CCMP1102</strain>
    </source>
</reference>
<proteinExistence type="predicted"/>
<evidence type="ECO:0000259" key="1">
    <source>
        <dbReference type="Pfam" id="PF04057"/>
    </source>
</evidence>
<dbReference type="SUPFAM" id="SSF50249">
    <property type="entry name" value="Nucleic acid-binding proteins"/>
    <property type="match status" value="1"/>
</dbReference>
<dbReference type="GO" id="GO:0005634">
    <property type="term" value="C:nucleus"/>
    <property type="evidence" value="ECO:0007669"/>
    <property type="project" value="InterPro"/>
</dbReference>
<evidence type="ECO:0000313" key="3">
    <source>
        <dbReference type="Proteomes" id="UP000095751"/>
    </source>
</evidence>
<keyword evidence="3" id="KW-1185">Reference proteome</keyword>
<accession>A0A1E7EWW3</accession>
<dbReference type="InterPro" id="IPR007199">
    <property type="entry name" value="Rep_factor-A_N"/>
</dbReference>
<feature type="domain" description="Replication factor-A protein 1 N-terminal" evidence="1">
    <location>
        <begin position="44"/>
        <end position="135"/>
    </location>
</feature>
<dbReference type="GO" id="GO:0003677">
    <property type="term" value="F:DNA binding"/>
    <property type="evidence" value="ECO:0007669"/>
    <property type="project" value="InterPro"/>
</dbReference>
<protein>
    <recommendedName>
        <fullName evidence="1">Replication factor-A protein 1 N-terminal domain-containing protein</fullName>
    </recommendedName>
</protein>
<dbReference type="InParanoid" id="A0A1E7EWW3"/>